<dbReference type="Proteomes" id="UP001107558">
    <property type="component" value="Chromosome 1"/>
</dbReference>
<keyword evidence="4" id="KW-1185">Reference proteome</keyword>
<accession>A0A9J6CJ80</accession>
<name>A0A9J6CJ80_POLVA</name>
<evidence type="ECO:0000256" key="1">
    <source>
        <dbReference type="SAM" id="Coils"/>
    </source>
</evidence>
<comment type="caution">
    <text evidence="3">The sequence shown here is derived from an EMBL/GenBank/DDBJ whole genome shotgun (WGS) entry which is preliminary data.</text>
</comment>
<dbReference type="EMBL" id="JADBJN010000001">
    <property type="protein sequence ID" value="KAG5681622.1"/>
    <property type="molecule type" value="Genomic_DNA"/>
</dbReference>
<feature type="coiled-coil region" evidence="1">
    <location>
        <begin position="178"/>
        <end position="205"/>
    </location>
</feature>
<keyword evidence="1" id="KW-0175">Coiled coil</keyword>
<gene>
    <name evidence="3" type="ORF">PVAND_011038</name>
</gene>
<dbReference type="AlphaFoldDB" id="A0A9J6CJ80"/>
<feature type="compositionally biased region" description="Polar residues" evidence="2">
    <location>
        <begin position="405"/>
        <end position="417"/>
    </location>
</feature>
<proteinExistence type="predicted"/>
<reference evidence="3" key="1">
    <citation type="submission" date="2021-03" db="EMBL/GenBank/DDBJ databases">
        <title>Chromosome level genome of the anhydrobiotic midge Polypedilum vanderplanki.</title>
        <authorList>
            <person name="Yoshida Y."/>
            <person name="Kikawada T."/>
            <person name="Gusev O."/>
        </authorList>
    </citation>
    <scope>NUCLEOTIDE SEQUENCE</scope>
    <source>
        <strain evidence="3">NIAS01</strain>
        <tissue evidence="3">Whole body or cell culture</tissue>
    </source>
</reference>
<evidence type="ECO:0000313" key="3">
    <source>
        <dbReference type="EMBL" id="KAG5681622.1"/>
    </source>
</evidence>
<feature type="region of interest" description="Disordered" evidence="2">
    <location>
        <begin position="398"/>
        <end position="429"/>
    </location>
</feature>
<sequence length="519" mass="62013">MAQSRTNIEIINKKFQDLSELFKTNTVLQMKRDEVLEIKVQNYESKINDLETLLNQKEKEIDKFDSMIAEKDKEIKRKEIDLNFILRDRNQEIFKNSCLQKQVEFHKKTVEYIKSERDFYIMQFYALTDHFQRYKIEVNQYFNEHYGYIDSLHDTLQLHGLYEESQRRYYNFGDFREGYKLENNQQNYENNLEAYNEQTELDQQNVGLNNNCEEEICNSKNEQVIEDQNEFEINCNDNNEVSIEEQKISSNDEEIYNFTVLENKENEQIRIAMMTPYQKAVDDLMKNKNNLPEYGHLKYMVPFCSENPYRHTLEPLVEFIEEEERESKSYSEYTDYEYYNYENGTDEELKPFLDTESQIDNHFVDSSEFQFMVESMIDSNDSQFQSKIETQDSLYSCEGSEDFRPQSTSTQNNLNSETNDKQTETEYQSDVTPKSFKDFQFTDSKNSKAVFYFGENPICDIEFLQPSIIDEPEKINVKNRPKKRAQRRINEQKIKPTIAVEDKKIKRSTSFAKVFSFGV</sequence>
<evidence type="ECO:0000256" key="2">
    <source>
        <dbReference type="SAM" id="MobiDB-lite"/>
    </source>
</evidence>
<organism evidence="3 4">
    <name type="scientific">Polypedilum vanderplanki</name>
    <name type="common">Sleeping chironomid midge</name>
    <dbReference type="NCBI Taxonomy" id="319348"/>
    <lineage>
        <taxon>Eukaryota</taxon>
        <taxon>Metazoa</taxon>
        <taxon>Ecdysozoa</taxon>
        <taxon>Arthropoda</taxon>
        <taxon>Hexapoda</taxon>
        <taxon>Insecta</taxon>
        <taxon>Pterygota</taxon>
        <taxon>Neoptera</taxon>
        <taxon>Endopterygota</taxon>
        <taxon>Diptera</taxon>
        <taxon>Nematocera</taxon>
        <taxon>Chironomoidea</taxon>
        <taxon>Chironomidae</taxon>
        <taxon>Chironominae</taxon>
        <taxon>Polypedilum</taxon>
        <taxon>Polypedilum</taxon>
    </lineage>
</organism>
<evidence type="ECO:0000313" key="4">
    <source>
        <dbReference type="Proteomes" id="UP001107558"/>
    </source>
</evidence>
<feature type="coiled-coil region" evidence="1">
    <location>
        <begin position="33"/>
        <end position="74"/>
    </location>
</feature>
<protein>
    <submittedName>
        <fullName evidence="3">Uncharacterized protein</fullName>
    </submittedName>
</protein>